<accession>A0A8J3B6L9</accession>
<organism evidence="1 2">
    <name type="scientific">Pilimelia anulata</name>
    <dbReference type="NCBI Taxonomy" id="53371"/>
    <lineage>
        <taxon>Bacteria</taxon>
        <taxon>Bacillati</taxon>
        <taxon>Actinomycetota</taxon>
        <taxon>Actinomycetes</taxon>
        <taxon>Micromonosporales</taxon>
        <taxon>Micromonosporaceae</taxon>
        <taxon>Pilimelia</taxon>
    </lineage>
</organism>
<gene>
    <name evidence="1" type="ORF">GCM10010123_24100</name>
</gene>
<dbReference type="Proteomes" id="UP000649739">
    <property type="component" value="Unassembled WGS sequence"/>
</dbReference>
<dbReference type="Gene3D" id="3.30.70.100">
    <property type="match status" value="1"/>
</dbReference>
<evidence type="ECO:0000313" key="1">
    <source>
        <dbReference type="EMBL" id="GGJ93434.1"/>
    </source>
</evidence>
<dbReference type="AlphaFoldDB" id="A0A8J3B6L9"/>
<keyword evidence="2" id="KW-1185">Reference proteome</keyword>
<dbReference type="SUPFAM" id="SSF54909">
    <property type="entry name" value="Dimeric alpha+beta barrel"/>
    <property type="match status" value="1"/>
</dbReference>
<comment type="caution">
    <text evidence="1">The sequence shown here is derived from an EMBL/GenBank/DDBJ whole genome shotgun (WGS) entry which is preliminary data.</text>
</comment>
<name>A0A8J3B6L9_9ACTN</name>
<sequence>MPTLPWTTVRPPDPAATAYVMASRFEVRSWWHGLLFLRHTAGVWRQVRRAPGALGATLVARPLRRTFLTLSAWESRDALYRYARAAPHRGTMAALAPAMRRVTFTHWAVPAGALPVGWPDALARLDAQAAADAGGGAARR</sequence>
<reference evidence="1" key="1">
    <citation type="journal article" date="2014" name="Int. J. Syst. Evol. Microbiol.">
        <title>Complete genome sequence of Corynebacterium casei LMG S-19264T (=DSM 44701T), isolated from a smear-ripened cheese.</title>
        <authorList>
            <consortium name="US DOE Joint Genome Institute (JGI-PGF)"/>
            <person name="Walter F."/>
            <person name="Albersmeier A."/>
            <person name="Kalinowski J."/>
            <person name="Ruckert C."/>
        </authorList>
    </citation>
    <scope>NUCLEOTIDE SEQUENCE</scope>
    <source>
        <strain evidence="1">JCM 3090</strain>
    </source>
</reference>
<dbReference type="EMBL" id="BMQB01000004">
    <property type="protein sequence ID" value="GGJ93434.1"/>
    <property type="molecule type" value="Genomic_DNA"/>
</dbReference>
<reference evidence="1" key="2">
    <citation type="submission" date="2020-09" db="EMBL/GenBank/DDBJ databases">
        <authorList>
            <person name="Sun Q."/>
            <person name="Ohkuma M."/>
        </authorList>
    </citation>
    <scope>NUCLEOTIDE SEQUENCE</scope>
    <source>
        <strain evidence="1">JCM 3090</strain>
    </source>
</reference>
<dbReference type="RefSeq" id="WP_189170170.1">
    <property type="nucleotide sequence ID" value="NZ_BMQB01000004.1"/>
</dbReference>
<evidence type="ECO:0008006" key="3">
    <source>
        <dbReference type="Google" id="ProtNLM"/>
    </source>
</evidence>
<proteinExistence type="predicted"/>
<evidence type="ECO:0000313" key="2">
    <source>
        <dbReference type="Proteomes" id="UP000649739"/>
    </source>
</evidence>
<protein>
    <recommendedName>
        <fullName evidence="3">DUF3291 domain-containing protein</fullName>
    </recommendedName>
</protein>
<dbReference type="InterPro" id="IPR011008">
    <property type="entry name" value="Dimeric_a/b-barrel"/>
</dbReference>